<keyword evidence="2" id="KW-1185">Reference proteome</keyword>
<dbReference type="EMBL" id="JBEDNQ010000003">
    <property type="protein sequence ID" value="MEQ3550792.1"/>
    <property type="molecule type" value="Genomic_DNA"/>
</dbReference>
<reference evidence="1 2" key="1">
    <citation type="submission" date="2024-03" db="EMBL/GenBank/DDBJ databases">
        <title>Draft genome sequence of Pseudonocardia nematodicida JCM 31783.</title>
        <authorList>
            <person name="Butdee W."/>
            <person name="Duangmal K."/>
        </authorList>
    </citation>
    <scope>NUCLEOTIDE SEQUENCE [LARGE SCALE GENOMIC DNA]</scope>
    <source>
        <strain evidence="1 2">JCM 31783</strain>
    </source>
</reference>
<dbReference type="Gene3D" id="2.60.120.10">
    <property type="entry name" value="Jelly Rolls"/>
    <property type="match status" value="1"/>
</dbReference>
<evidence type="ECO:0000313" key="1">
    <source>
        <dbReference type="EMBL" id="MEQ3550792.1"/>
    </source>
</evidence>
<dbReference type="InterPro" id="IPR014710">
    <property type="entry name" value="RmlC-like_jellyroll"/>
</dbReference>
<gene>
    <name evidence="1" type="ORF">WIS52_09940</name>
</gene>
<accession>A0ABV1KB11</accession>
<dbReference type="RefSeq" id="WP_349297840.1">
    <property type="nucleotide sequence ID" value="NZ_JBEDNQ010000003.1"/>
</dbReference>
<organism evidence="1 2">
    <name type="scientific">Pseudonocardia nematodicida</name>
    <dbReference type="NCBI Taxonomy" id="1206997"/>
    <lineage>
        <taxon>Bacteria</taxon>
        <taxon>Bacillati</taxon>
        <taxon>Actinomycetota</taxon>
        <taxon>Actinomycetes</taxon>
        <taxon>Pseudonocardiales</taxon>
        <taxon>Pseudonocardiaceae</taxon>
        <taxon>Pseudonocardia</taxon>
    </lineage>
</organism>
<protein>
    <submittedName>
        <fullName evidence="1">Uncharacterized protein</fullName>
    </submittedName>
</protein>
<sequence>MPTELTPTADPRRSLATQAAGIDRTKAIADAQYLDFTMLPATSTDAGDAWTTRGQNAVVHHVAARRPGTVVDTVFESETVLILTDAGAAVDVTWEGTTGALAGHGVAVLPPGAVRIDNTGTADLTLLVRSDEPGWAERASNAAAFAEPSPRVAPAEPWPAPPGPEQVRFYKADEHPLEQGRFGRIFRSRSFMVNLLAAHDGPRPADKLSPHHHDDFEQYSLATHGHYTHHIRTPWVTDRNHWKADEHVGVGSPSLTVIPPPTVHTSEADGPGENRLIDIFCPPRADFSAKPGWVRNAEDFPA</sequence>
<dbReference type="Proteomes" id="UP001494902">
    <property type="component" value="Unassembled WGS sequence"/>
</dbReference>
<dbReference type="InterPro" id="IPR011051">
    <property type="entry name" value="RmlC_Cupin_sf"/>
</dbReference>
<comment type="caution">
    <text evidence="1">The sequence shown here is derived from an EMBL/GenBank/DDBJ whole genome shotgun (WGS) entry which is preliminary data.</text>
</comment>
<name>A0ABV1KB11_9PSEU</name>
<evidence type="ECO:0000313" key="2">
    <source>
        <dbReference type="Proteomes" id="UP001494902"/>
    </source>
</evidence>
<dbReference type="SUPFAM" id="SSF51182">
    <property type="entry name" value="RmlC-like cupins"/>
    <property type="match status" value="1"/>
</dbReference>
<proteinExistence type="predicted"/>